<dbReference type="RefSeq" id="WP_188649722.1">
    <property type="nucleotide sequence ID" value="NZ_BMNR01000001.1"/>
</dbReference>
<name>A0A8J3FHD7_9FLAO</name>
<reference evidence="5" key="2">
    <citation type="submission" date="2020-09" db="EMBL/GenBank/DDBJ databases">
        <authorList>
            <person name="Sun Q."/>
            <person name="Ohkuma M."/>
        </authorList>
    </citation>
    <scope>NUCLEOTIDE SEQUENCE</scope>
    <source>
        <strain evidence="5">JCM 12862</strain>
    </source>
</reference>
<dbReference type="Pfam" id="PF01483">
    <property type="entry name" value="P_proprotein"/>
    <property type="match status" value="1"/>
</dbReference>
<proteinExistence type="predicted"/>
<comment type="caution">
    <text evidence="5">The sequence shown here is derived from an EMBL/GenBank/DDBJ whole genome shotgun (WGS) entry which is preliminary data.</text>
</comment>
<dbReference type="Pfam" id="PF18962">
    <property type="entry name" value="Por_Secre_tail"/>
    <property type="match status" value="1"/>
</dbReference>
<feature type="domain" description="P/Homo B" evidence="4">
    <location>
        <begin position="699"/>
        <end position="852"/>
    </location>
</feature>
<dbReference type="PROSITE" id="PS51829">
    <property type="entry name" value="P_HOMO_B"/>
    <property type="match status" value="1"/>
</dbReference>
<dbReference type="InterPro" id="IPR002884">
    <property type="entry name" value="P_dom"/>
</dbReference>
<dbReference type="InterPro" id="IPR013783">
    <property type="entry name" value="Ig-like_fold"/>
</dbReference>
<reference evidence="5" key="1">
    <citation type="journal article" date="2014" name="Int. J. Syst. Evol. Microbiol.">
        <title>Complete genome sequence of Corynebacterium casei LMG S-19264T (=DSM 44701T), isolated from a smear-ripened cheese.</title>
        <authorList>
            <consortium name="US DOE Joint Genome Institute (JGI-PGF)"/>
            <person name="Walter F."/>
            <person name="Albersmeier A."/>
            <person name="Kalinowski J."/>
            <person name="Ruckert C."/>
        </authorList>
    </citation>
    <scope>NUCLEOTIDE SEQUENCE</scope>
    <source>
        <strain evidence="5">JCM 12862</strain>
    </source>
</reference>
<evidence type="ECO:0000256" key="3">
    <source>
        <dbReference type="ARBA" id="ARBA00022801"/>
    </source>
</evidence>
<dbReference type="SUPFAM" id="SSF49785">
    <property type="entry name" value="Galactose-binding domain-like"/>
    <property type="match status" value="1"/>
</dbReference>
<evidence type="ECO:0000259" key="4">
    <source>
        <dbReference type="PROSITE" id="PS51829"/>
    </source>
</evidence>
<dbReference type="Pfam" id="PF13583">
    <property type="entry name" value="Reprolysin_4"/>
    <property type="match status" value="1"/>
</dbReference>
<evidence type="ECO:0000313" key="5">
    <source>
        <dbReference type="EMBL" id="GGK13938.1"/>
    </source>
</evidence>
<dbReference type="GO" id="GO:0004252">
    <property type="term" value="F:serine-type endopeptidase activity"/>
    <property type="evidence" value="ECO:0007669"/>
    <property type="project" value="InterPro"/>
</dbReference>
<evidence type="ECO:0000313" key="6">
    <source>
        <dbReference type="Proteomes" id="UP000612329"/>
    </source>
</evidence>
<evidence type="ECO:0000256" key="1">
    <source>
        <dbReference type="ARBA" id="ARBA00022670"/>
    </source>
</evidence>
<dbReference type="GO" id="GO:0008237">
    <property type="term" value="F:metallopeptidase activity"/>
    <property type="evidence" value="ECO:0007669"/>
    <property type="project" value="InterPro"/>
</dbReference>
<dbReference type="EMBL" id="BMNR01000001">
    <property type="protein sequence ID" value="GGK13938.1"/>
    <property type="molecule type" value="Genomic_DNA"/>
</dbReference>
<dbReference type="InterPro" id="IPR026444">
    <property type="entry name" value="Secre_tail"/>
</dbReference>
<dbReference type="SUPFAM" id="SSF55486">
    <property type="entry name" value="Metalloproteases ('zincins'), catalytic domain"/>
    <property type="match status" value="1"/>
</dbReference>
<dbReference type="Proteomes" id="UP000612329">
    <property type="component" value="Unassembled WGS sequence"/>
</dbReference>
<keyword evidence="1" id="KW-0645">Protease</keyword>
<dbReference type="Gene3D" id="3.40.390.10">
    <property type="entry name" value="Collagenase (Catalytic Domain)"/>
    <property type="match status" value="1"/>
</dbReference>
<dbReference type="NCBIfam" id="TIGR04183">
    <property type="entry name" value="Por_Secre_tail"/>
    <property type="match status" value="1"/>
</dbReference>
<protein>
    <recommendedName>
        <fullName evidence="4">P/Homo B domain-containing protein</fullName>
    </recommendedName>
</protein>
<dbReference type="AlphaFoldDB" id="A0A8J3FHD7"/>
<keyword evidence="3" id="KW-0378">Hydrolase</keyword>
<evidence type="ECO:0000256" key="2">
    <source>
        <dbReference type="ARBA" id="ARBA00022729"/>
    </source>
</evidence>
<accession>A0A8J3FHD7</accession>
<organism evidence="5 6">
    <name type="scientific">Yeosuana aromativorans</name>
    <dbReference type="NCBI Taxonomy" id="288019"/>
    <lineage>
        <taxon>Bacteria</taxon>
        <taxon>Pseudomonadati</taxon>
        <taxon>Bacteroidota</taxon>
        <taxon>Flavobacteriia</taxon>
        <taxon>Flavobacteriales</taxon>
        <taxon>Flavobacteriaceae</taxon>
        <taxon>Yeosuana</taxon>
    </lineage>
</organism>
<dbReference type="InterPro" id="IPR008979">
    <property type="entry name" value="Galactose-bd-like_sf"/>
</dbReference>
<dbReference type="Gene3D" id="2.60.120.260">
    <property type="entry name" value="Galactose-binding domain-like"/>
    <property type="match status" value="1"/>
</dbReference>
<sequence length="943" mass="101465">MKTKLHFVLSLTIFLIVFSALGQNSSLKKIASNKNAGIISKLHLEKNSSEMFELNMASLKQNIATAKLRTVKNTSGETTISLPTRNGSFESFRIYEAPVFSPSLAKKYPNIKSFVGIGIDNPKARLRMSVSHLGMETMVTYLDKPTLYMQPVSKGSNQYILYNERDKTLHAPSFNCGTLDALSTSLNKTSSIKVNEGGANNQTLQKFRIAISTTAEYTAYHYVSDSIADALAAINATLSRVNEIFETDMAVTFELVDATQLIYTDPTTDPYSDASIGTDKNNADNTDGWNLQLQNTLSQQLGATINDANAAYDIGHLFGATGGGGNAGCIGCVCDNDTASTMDKNKGSGYTSPADGIPEGDTFDVNYVVHEIGHQMGANHTFAYSSGEQTGVNSEPGSGTTIMAYAGVADPAQNNLQTNSDAYFHYQSIKQILNNLTTKSCQTTTAINNNPPVANAGSNYKIPAGTPYILKGSATDSDSGDVLTYCWEETDSGLVDYTNFGPTLTSGPMNRSLPPSTSPNRYIPRLSSVLNGAIEQTNPGLGSDWETVANVHRFLNWALTVRDRNTSNPSGGQSSYDTMQIEVLAGTVGQPVGPFEVTSQATSGISWVQGGTETITWNVANTNDVAGINTQLVNILLSTDGGANFDTVLKSSTPNDGTENITVPNMAAPFCRIMVEPVGNIYYAVNPVDFAIGYTVTTTCNQQFPSNANLNLSIPDGTGVNQTGPAVSSTINIPVTGTINDVKVNVDVSHAYIGDLIVTLTHPNGITSVNLWERNCNSDPSNTDFDIIFQDGANSIFCDNPTVGTYRPASSLSAFDGLDVSGTWTLSITDNYIGDTGTLNDWYMEFCTTTATLSNPESMEFQTLSVFPNPNKGSFTVSLNTLDSKSIDITVFDLRGRLISKKSYNNVTNHFYETIDLNNAQPGMYLLNISDGIRQSTKKIIVE</sequence>
<dbReference type="InterPro" id="IPR024079">
    <property type="entry name" value="MetalloPept_cat_dom_sf"/>
</dbReference>
<dbReference type="GO" id="GO:0006508">
    <property type="term" value="P:proteolysis"/>
    <property type="evidence" value="ECO:0007669"/>
    <property type="project" value="UniProtKB-KW"/>
</dbReference>
<keyword evidence="6" id="KW-1185">Reference proteome</keyword>
<keyword evidence="2" id="KW-0732">Signal</keyword>
<dbReference type="Gene3D" id="2.60.40.10">
    <property type="entry name" value="Immunoglobulins"/>
    <property type="match status" value="1"/>
</dbReference>
<gene>
    <name evidence="5" type="ORF">GCM10007962_05300</name>
</gene>